<feature type="repeat" description="TPR" evidence="1">
    <location>
        <begin position="104"/>
        <end position="137"/>
    </location>
</feature>
<dbReference type="PROSITE" id="PS50005">
    <property type="entry name" value="TPR"/>
    <property type="match status" value="1"/>
</dbReference>
<dbReference type="Gene3D" id="1.25.40.10">
    <property type="entry name" value="Tetratricopeptide repeat domain"/>
    <property type="match status" value="1"/>
</dbReference>
<dbReference type="SUPFAM" id="SSF48452">
    <property type="entry name" value="TPR-like"/>
    <property type="match status" value="1"/>
</dbReference>
<dbReference type="KEGG" id="saga:M5M_09520"/>
<accession>K4KIW3</accession>
<evidence type="ECO:0000313" key="2">
    <source>
        <dbReference type="EMBL" id="AFU99089.1"/>
    </source>
</evidence>
<name>K4KIW3_SIMAS</name>
<reference evidence="2 3" key="1">
    <citation type="journal article" date="2013" name="Genome Announc.">
        <title>Complete genome sequence of Simiduia agarivorans SA1(T), a marine bacterium able to degrade a variety of polysaccharides.</title>
        <authorList>
            <person name="Lin S.Y."/>
            <person name="Shieh W.Y."/>
            <person name="Chen J.S."/>
            <person name="Tang S.L."/>
        </authorList>
    </citation>
    <scope>NUCLEOTIDE SEQUENCE [LARGE SCALE GENOMIC DNA]</scope>
    <source>
        <strain evidence="3">DSM 21679 / JCM 13881 / BCRC 17597 / SA1</strain>
    </source>
</reference>
<dbReference type="InterPro" id="IPR028061">
    <property type="entry name" value="Fis1_TPR_C"/>
</dbReference>
<dbReference type="Proteomes" id="UP000000466">
    <property type="component" value="Chromosome"/>
</dbReference>
<dbReference type="AlphaFoldDB" id="K4KIW3"/>
<protein>
    <submittedName>
        <fullName evidence="2">N-acetylglucosaminyltransferase, MurG</fullName>
    </submittedName>
</protein>
<keyword evidence="2" id="KW-0808">Transferase</keyword>
<dbReference type="STRING" id="1117647.M5M_09520"/>
<keyword evidence="2" id="KW-0328">Glycosyltransferase</keyword>
<evidence type="ECO:0000313" key="3">
    <source>
        <dbReference type="Proteomes" id="UP000000466"/>
    </source>
</evidence>
<evidence type="ECO:0000256" key="1">
    <source>
        <dbReference type="PROSITE-ProRule" id="PRU00339"/>
    </source>
</evidence>
<dbReference type="InterPro" id="IPR019734">
    <property type="entry name" value="TPR_rpt"/>
</dbReference>
<dbReference type="InterPro" id="IPR011990">
    <property type="entry name" value="TPR-like_helical_dom_sf"/>
</dbReference>
<dbReference type="Pfam" id="PF14853">
    <property type="entry name" value="Fis1_TPR_C"/>
    <property type="match status" value="1"/>
</dbReference>
<keyword evidence="1" id="KW-0802">TPR repeat</keyword>
<dbReference type="HOGENOM" id="CLU_1102183_0_0_6"/>
<dbReference type="GO" id="GO:0016757">
    <property type="term" value="F:glycosyltransferase activity"/>
    <property type="evidence" value="ECO:0007669"/>
    <property type="project" value="UniProtKB-KW"/>
</dbReference>
<gene>
    <name evidence="2" type="ordered locus">M5M_09520</name>
</gene>
<dbReference type="eggNOG" id="COG3063">
    <property type="taxonomic scope" value="Bacteria"/>
</dbReference>
<dbReference type="EMBL" id="CP003746">
    <property type="protein sequence ID" value="AFU99089.1"/>
    <property type="molecule type" value="Genomic_DNA"/>
</dbReference>
<organism evidence="2 3">
    <name type="scientific">Simiduia agarivorans (strain DSM 21679 / JCM 13881 / BCRC 17597 / SA1)</name>
    <dbReference type="NCBI Taxonomy" id="1117647"/>
    <lineage>
        <taxon>Bacteria</taxon>
        <taxon>Pseudomonadati</taxon>
        <taxon>Pseudomonadota</taxon>
        <taxon>Gammaproteobacteria</taxon>
        <taxon>Cellvibrionales</taxon>
        <taxon>Cellvibrionaceae</taxon>
        <taxon>Simiduia</taxon>
    </lineage>
</organism>
<sequence>MSAGATSRWSDRPRVWIVTALLVFLSGCVPQLTQLTQLQRPAPFEPSAVEPENQLLEYLAAADEALARDHLTVPLRNSAFELYRGALVLDPENPHARRGLSMICRRYLALANAALSEGDYKRAQRYLRRLLRVDPQNPEAIALRQALAQQEQLVLAGAALNELPLPVDALSSRDPGLVAQLQGLASQLVRHKERIVIYARTDAEARWVYQQLKQAQPQFQFSATTGLSPRPRIVVVPVPQQLAPVASAG</sequence>
<proteinExistence type="predicted"/>
<keyword evidence="3" id="KW-1185">Reference proteome</keyword>